<protein>
    <submittedName>
        <fullName evidence="2">Uncharacterized protein</fullName>
    </submittedName>
</protein>
<evidence type="ECO:0000256" key="1">
    <source>
        <dbReference type="SAM" id="MobiDB-lite"/>
    </source>
</evidence>
<evidence type="ECO:0000313" key="3">
    <source>
        <dbReference type="Proteomes" id="UP001320766"/>
    </source>
</evidence>
<feature type="region of interest" description="Disordered" evidence="1">
    <location>
        <begin position="36"/>
        <end position="59"/>
    </location>
</feature>
<sequence length="112" mass="12796">MWSDPWWRACLRHPVVRVEGRAELLEEVSEDRRVSVRTADGVPYESPPGAPVTPAHPSCRTPRDRGGGCWWRHAVECGSDRLERHRAVVTRRDELATHYEATVLVATISEWL</sequence>
<name>A0ABT1K9X5_9ACTN</name>
<dbReference type="RefSeq" id="WP_253776444.1">
    <property type="nucleotide sequence ID" value="NZ_BAAAVE010000010.1"/>
</dbReference>
<dbReference type="EMBL" id="JAMZEC010000001">
    <property type="protein sequence ID" value="MCP2350771.1"/>
    <property type="molecule type" value="Genomic_DNA"/>
</dbReference>
<dbReference type="Proteomes" id="UP001320766">
    <property type="component" value="Unassembled WGS sequence"/>
</dbReference>
<comment type="caution">
    <text evidence="2">The sequence shown here is derived from an EMBL/GenBank/DDBJ whole genome shotgun (WGS) entry which is preliminary data.</text>
</comment>
<reference evidence="2 3" key="1">
    <citation type="submission" date="2022-06" db="EMBL/GenBank/DDBJ databases">
        <title>Sequencing the genomes of 1000 actinobacteria strains.</title>
        <authorList>
            <person name="Klenk H.-P."/>
        </authorList>
    </citation>
    <scope>NUCLEOTIDE SEQUENCE [LARGE SCALE GENOMIC DNA]</scope>
    <source>
        <strain evidence="2 3">DSM 44170</strain>
    </source>
</reference>
<accession>A0ABT1K9X5</accession>
<keyword evidence="3" id="KW-1185">Reference proteome</keyword>
<organism evidence="2 3">
    <name type="scientific">Nonomuraea roseoviolacea subsp. carminata</name>
    <dbReference type="NCBI Taxonomy" id="160689"/>
    <lineage>
        <taxon>Bacteria</taxon>
        <taxon>Bacillati</taxon>
        <taxon>Actinomycetota</taxon>
        <taxon>Actinomycetes</taxon>
        <taxon>Streptosporangiales</taxon>
        <taxon>Streptosporangiaceae</taxon>
        <taxon>Nonomuraea</taxon>
    </lineage>
</organism>
<gene>
    <name evidence="2" type="ORF">HD595_006893</name>
</gene>
<proteinExistence type="predicted"/>
<evidence type="ECO:0000313" key="2">
    <source>
        <dbReference type="EMBL" id="MCP2350771.1"/>
    </source>
</evidence>